<dbReference type="PROSITE" id="PS52004">
    <property type="entry name" value="KS3_2"/>
    <property type="match status" value="2"/>
</dbReference>
<evidence type="ECO:0000256" key="8">
    <source>
        <dbReference type="SAM" id="MobiDB-lite"/>
    </source>
</evidence>
<comment type="subcellular location">
    <subcellularLocation>
        <location evidence="1">Cytoplasm</location>
    </subcellularLocation>
</comment>
<dbReference type="Pfam" id="PF02801">
    <property type="entry name" value="Ketoacyl-synt_C"/>
    <property type="match status" value="2"/>
</dbReference>
<proteinExistence type="predicted"/>
<dbReference type="Gene3D" id="3.40.47.10">
    <property type="match status" value="2"/>
</dbReference>
<feature type="region of interest" description="Disordered" evidence="8">
    <location>
        <begin position="230"/>
        <end position="279"/>
    </location>
</feature>
<evidence type="ECO:0000256" key="1">
    <source>
        <dbReference type="ARBA" id="ARBA00004496"/>
    </source>
</evidence>
<evidence type="ECO:0000256" key="7">
    <source>
        <dbReference type="ARBA" id="ARBA00022737"/>
    </source>
</evidence>
<dbReference type="GO" id="GO:0004315">
    <property type="term" value="F:3-oxoacyl-[acyl-carrier-protein] synthase activity"/>
    <property type="evidence" value="ECO:0007669"/>
    <property type="project" value="InterPro"/>
</dbReference>
<dbReference type="InterPro" id="IPR014031">
    <property type="entry name" value="Ketoacyl_synth_C"/>
</dbReference>
<evidence type="ECO:0000256" key="3">
    <source>
        <dbReference type="ARBA" id="ARBA00022450"/>
    </source>
</evidence>
<feature type="compositionally biased region" description="Low complexity" evidence="8">
    <location>
        <begin position="1337"/>
        <end position="1377"/>
    </location>
</feature>
<dbReference type="PROSITE" id="PS50075">
    <property type="entry name" value="CARRIER"/>
    <property type="match status" value="1"/>
</dbReference>
<feature type="domain" description="Ketosynthase family 3 (KS3)" evidence="10">
    <location>
        <begin position="280"/>
        <end position="696"/>
    </location>
</feature>
<evidence type="ECO:0000256" key="6">
    <source>
        <dbReference type="ARBA" id="ARBA00022679"/>
    </source>
</evidence>
<keyword evidence="6" id="KW-0808">Transferase</keyword>
<dbReference type="InterPro" id="IPR036736">
    <property type="entry name" value="ACP-like_sf"/>
</dbReference>
<dbReference type="Pfam" id="PF22336">
    <property type="entry name" value="RhiE-like_linker"/>
    <property type="match status" value="2"/>
</dbReference>
<dbReference type="CDD" id="cd00833">
    <property type="entry name" value="PKS"/>
    <property type="match status" value="2"/>
</dbReference>
<dbReference type="PROSITE" id="PS00606">
    <property type="entry name" value="KS3_1"/>
    <property type="match status" value="1"/>
</dbReference>
<feature type="region of interest" description="Disordered" evidence="8">
    <location>
        <begin position="1322"/>
        <end position="1377"/>
    </location>
</feature>
<dbReference type="SUPFAM" id="SSF47336">
    <property type="entry name" value="ACP-like"/>
    <property type="match status" value="2"/>
</dbReference>
<dbReference type="SUPFAM" id="SSF53901">
    <property type="entry name" value="Thiolase-like"/>
    <property type="match status" value="2"/>
</dbReference>
<dbReference type="PANTHER" id="PTHR43775">
    <property type="entry name" value="FATTY ACID SYNTHASE"/>
    <property type="match status" value="1"/>
</dbReference>
<dbReference type="Gene3D" id="3.40.50.720">
    <property type="entry name" value="NAD(P)-binding Rossmann-like Domain"/>
    <property type="match status" value="1"/>
</dbReference>
<dbReference type="Gene3D" id="1.10.1200.10">
    <property type="entry name" value="ACP-like"/>
    <property type="match status" value="2"/>
</dbReference>
<evidence type="ECO:0000313" key="11">
    <source>
        <dbReference type="EMBL" id="XBT80050.1"/>
    </source>
</evidence>
<dbReference type="InterPro" id="IPR032821">
    <property type="entry name" value="PKS_assoc"/>
</dbReference>
<dbReference type="InterPro" id="IPR057326">
    <property type="entry name" value="KR_dom"/>
</dbReference>
<dbReference type="InterPro" id="IPR013968">
    <property type="entry name" value="PKS_KR"/>
</dbReference>
<dbReference type="InterPro" id="IPR036291">
    <property type="entry name" value="NAD(P)-bd_dom_sf"/>
</dbReference>
<dbReference type="InterPro" id="IPR050091">
    <property type="entry name" value="PKS_NRPS_Biosynth_Enz"/>
</dbReference>
<dbReference type="GO" id="GO:0004312">
    <property type="term" value="F:fatty acid synthase activity"/>
    <property type="evidence" value="ECO:0007669"/>
    <property type="project" value="TreeGrafter"/>
</dbReference>
<dbReference type="InterPro" id="IPR009081">
    <property type="entry name" value="PP-bd_ACP"/>
</dbReference>
<gene>
    <name evidence="11" type="ORF">ABIH81_20645</name>
</gene>
<dbReference type="Pfam" id="PF16197">
    <property type="entry name" value="KAsynt_C_assoc"/>
    <property type="match status" value="2"/>
</dbReference>
<protein>
    <submittedName>
        <fullName evidence="11">SDR family NAD(P)-dependent oxidoreductase</fullName>
    </submittedName>
</protein>
<dbReference type="GO" id="GO:0006633">
    <property type="term" value="P:fatty acid biosynthetic process"/>
    <property type="evidence" value="ECO:0007669"/>
    <property type="project" value="InterPro"/>
</dbReference>
<keyword evidence="3" id="KW-0596">Phosphopantetheine</keyword>
<dbReference type="Pfam" id="PF08659">
    <property type="entry name" value="KR"/>
    <property type="match status" value="1"/>
</dbReference>
<keyword evidence="7" id="KW-0677">Repeat</keyword>
<dbReference type="SMART" id="SM00823">
    <property type="entry name" value="PKS_PP"/>
    <property type="match status" value="2"/>
</dbReference>
<dbReference type="GO" id="GO:0071770">
    <property type="term" value="P:DIM/DIP cell wall layer assembly"/>
    <property type="evidence" value="ECO:0007669"/>
    <property type="project" value="TreeGrafter"/>
</dbReference>
<dbReference type="PANTHER" id="PTHR43775:SF37">
    <property type="entry name" value="SI:DKEY-61P9.11"/>
    <property type="match status" value="1"/>
</dbReference>
<sequence>MTQQTDPAHAVVLSAADPERLRRSAYRLREHVSTTEPALDLADVAYTTQVGRMPLPHRLAVRCASVADLVGGLDAYLRGEARDGVLHGVAGVPFEPAAAPTDADAAADWVGGGLVDWRRYWPGPRPRVPLPGYPFGAAPPAPPAARPRDEAGSLRAYLVEVYAEVSGLPAESVDPLLPLTELGLSSFLVTRLTARLESDLGERSRTLFFEHATLAEVAAALAAAGRTAPAGAVPAEPAGPTGPATPAAPAVPTAPAAPPAPAVGPAPAVAGAREPGEEHETEIAVIGVAGRYPRSPDLDAFWDNLVDGRDCVTPHPPDRARPGWPTHLMDGGYLDDVDRFDPLLFGITPRDAALMDPQERLFLEVTWAALESAGYTRARLRERHHSSVAVYAGAMWNEYPLFGAERTLRGVPQDSGATLGGIANRVSYCFDLHGPSLTVDTMCSSALVALDLAVRSLRRGEAELAVAGAVSLSLHPNKFIQQHRMKLTASDRRSRTFGAGGDGFVPAEGVGALILKPLRRALDDGDPVHAVIRGTAVVHAGRTNGYIVPSPVAQAEVVRRALRDARTGPAEIGYVEAHGAGTALGDPVEIDGLTRAYRDAAGTGLPPGSIPIGSVKSTIGHTEAAAGLAGLTKVILQLRHGVLAPSLHADELNPNIPWDAVPFRVQRQRAEWTGPRVAGVSSFGAGGTIAHAIVAAPPARTRPAALPGPQLVVLSAYDEDRLDEVVRRLVAYLRRDRGPSTADLVAAVRRIAAGEHAGSAADHAAALLAHDGPALADIAYTLQVGREPLRQRLAVVVEDVATLCERLAGYRTDPAVLRGRAPVAPDPDAAPPAGASLTDLARHWVTGGAVDWAALHEPGRTVVDLPAYPFARMRCWVPEDAPAGAGPSGTHAPIAEPAPAVGATPSPSPIVEPAAAEVPLYVKGWEPDPDPGSAASPVAGVMLCVGGSPDLVARLGGLAVHDVADLAAVLSRVPDVGGLVGLPGGPGWETRVRMVQRLLAERPATPVRILETAVGDVRAAGFVKVLGAEYARVTATVLHTDRPGEDTDLAARIRAEWVRDDAYGEVRYAGGRRYRPRLDLVPAPHAPLRCDPAGAYLVTGGTRGVGALVARHLAGHGARSIALVGVHADTGVADDLRARGVRVLQHAGGFPGVEEFLRQVRAELGPLRGVVHCAGVESRGNPAFLHKDLADVRAVMAPKLDGFETLAALCAADPLDFFLVFSSVCATVTGLAAGVSDYAAANIAVDELVRARIAAGRTEFRSVDWPQWAQTGSTSGRPNPCAPAGLAPLDDAAGLRVVDRVLALPAGAVVLPCPPLGDAPDPDALLRLRPRRPAPASPTAVTGVPAAGTPAPVSATASTPAPAPAPALATGTGTAPATATGTATVPVASGGPAVPPGWLVGIFSAALGIPERDLDPTVEFGDLGVDSVLLGELLVRIEERLGTHLDPATLLLHPTLERLTAHLGVQAANPEPEPVTAAESLTAPEPVTAPVPVDEPVPTAAQAAAVGGGARADLDGRVAVIGMACRFPGATDVATLWDNLLHGRCAVTEVPAERWDHRRWYSPEPGLGRSISKWGGFVEGIEWFDPGYFDMGDDEARCLDPAIRMFLEGTAECLAEAGYAPDELRGRRVAVVAGARLSDYGRRVPIRTDVLRSDQNFIAARVAHHFDLRGPNLVVDSACSSSLVAVQVACRSLLGGESELAVVGGVEVLLDPETYLDLSAARALSPTGRCWTFDERADGFVPGEGCGVVLLKPLAAALADGDRVHAVIDGVAVNNDGHTMGVTTPSPAAQADVVRQALAAAGRRPADIAMLEAHGTGTLIGDPIELRALNDVFGDRAGGRIEIGSVKSNLGHLLSAAGMAGLFKVALALEHGTIPPTLFCDTPNPRFDFDRSPLHPTTEPVGWPAGSERVAGVSSFGLGGTNAHLVLSGAPPGPVRRTPLPRPVFRRRRLWLDGDAPAEAPPPARPDAGEPLTASLLRLQLVTTD</sequence>
<reference evidence="11" key="1">
    <citation type="submission" date="2024-06" db="EMBL/GenBank/DDBJ databases">
        <title>Micromonospora sp. strain HUAS YX12 genome sequences.</title>
        <authorList>
            <person name="Mo P."/>
        </authorList>
    </citation>
    <scope>NUCLEOTIDE SEQUENCE</scope>
    <source>
        <strain evidence="11">HUAS YX12</strain>
    </source>
</reference>
<dbReference type="Pfam" id="PF00550">
    <property type="entry name" value="PP-binding"/>
    <property type="match status" value="2"/>
</dbReference>
<evidence type="ECO:0000256" key="2">
    <source>
        <dbReference type="ARBA" id="ARBA00004792"/>
    </source>
</evidence>
<dbReference type="GO" id="GO:0031177">
    <property type="term" value="F:phosphopantetheine binding"/>
    <property type="evidence" value="ECO:0007669"/>
    <property type="project" value="InterPro"/>
</dbReference>
<evidence type="ECO:0000256" key="4">
    <source>
        <dbReference type="ARBA" id="ARBA00022490"/>
    </source>
</evidence>
<dbReference type="InterPro" id="IPR016039">
    <property type="entry name" value="Thiolase-like"/>
</dbReference>
<dbReference type="InterPro" id="IPR054514">
    <property type="entry name" value="RhiE-like_linker"/>
</dbReference>
<dbReference type="GO" id="GO:0005737">
    <property type="term" value="C:cytoplasm"/>
    <property type="evidence" value="ECO:0007669"/>
    <property type="project" value="UniProtKB-SubCell"/>
</dbReference>
<comment type="pathway">
    <text evidence="2">Antibiotic biosynthesis.</text>
</comment>
<keyword evidence="4" id="KW-0963">Cytoplasm</keyword>
<name>A0AAU7QXJ7_9ACTN</name>
<dbReference type="SUPFAM" id="SSF51735">
    <property type="entry name" value="NAD(P)-binding Rossmann-fold domains"/>
    <property type="match status" value="1"/>
</dbReference>
<dbReference type="SMART" id="SM00822">
    <property type="entry name" value="PKS_KR"/>
    <property type="match status" value="1"/>
</dbReference>
<dbReference type="Gene3D" id="3.30.70.3290">
    <property type="match status" value="2"/>
</dbReference>
<evidence type="ECO:0000259" key="10">
    <source>
        <dbReference type="PROSITE" id="PS52004"/>
    </source>
</evidence>
<dbReference type="InterPro" id="IPR020806">
    <property type="entry name" value="PKS_PP-bd"/>
</dbReference>
<evidence type="ECO:0000256" key="5">
    <source>
        <dbReference type="ARBA" id="ARBA00022553"/>
    </source>
</evidence>
<dbReference type="SMART" id="SM01294">
    <property type="entry name" value="PKS_PP_betabranch"/>
    <property type="match status" value="1"/>
</dbReference>
<feature type="domain" description="Ketosynthase family 3 (KS3)" evidence="10">
    <location>
        <begin position="1515"/>
        <end position="1929"/>
    </location>
</feature>
<evidence type="ECO:0000259" key="9">
    <source>
        <dbReference type="PROSITE" id="PS50075"/>
    </source>
</evidence>
<dbReference type="EMBL" id="CP157974">
    <property type="protein sequence ID" value="XBT80050.1"/>
    <property type="molecule type" value="Genomic_DNA"/>
</dbReference>
<dbReference type="RefSeq" id="WP_349876538.1">
    <property type="nucleotide sequence ID" value="NZ_CP157974.1"/>
</dbReference>
<feature type="compositionally biased region" description="Low complexity" evidence="8">
    <location>
        <begin position="230"/>
        <end position="254"/>
    </location>
</feature>
<dbReference type="InterPro" id="IPR014030">
    <property type="entry name" value="Ketoacyl_synth_N"/>
</dbReference>
<dbReference type="GO" id="GO:0005886">
    <property type="term" value="C:plasma membrane"/>
    <property type="evidence" value="ECO:0007669"/>
    <property type="project" value="TreeGrafter"/>
</dbReference>
<organism evidence="11">
    <name type="scientific">Micromonospora sp. HUAS YX12</name>
    <dbReference type="NCBI Taxonomy" id="3156396"/>
    <lineage>
        <taxon>Bacteria</taxon>
        <taxon>Bacillati</taxon>
        <taxon>Actinomycetota</taxon>
        <taxon>Actinomycetes</taxon>
        <taxon>Micromonosporales</taxon>
        <taxon>Micromonosporaceae</taxon>
        <taxon>Micromonospora</taxon>
    </lineage>
</organism>
<dbReference type="Pfam" id="PF00109">
    <property type="entry name" value="ketoacyl-synt"/>
    <property type="match status" value="2"/>
</dbReference>
<dbReference type="InterPro" id="IPR018201">
    <property type="entry name" value="Ketoacyl_synth_AS"/>
</dbReference>
<feature type="domain" description="Carrier" evidence="9">
    <location>
        <begin position="1393"/>
        <end position="1467"/>
    </location>
</feature>
<dbReference type="SMART" id="SM00825">
    <property type="entry name" value="PKS_KS"/>
    <property type="match status" value="2"/>
</dbReference>
<dbReference type="InterPro" id="IPR020841">
    <property type="entry name" value="PKS_Beta-ketoAc_synthase_dom"/>
</dbReference>
<keyword evidence="5" id="KW-0597">Phosphoprotein</keyword>
<accession>A0AAU7QXJ7</accession>
<feature type="compositionally biased region" description="Pro residues" evidence="8">
    <location>
        <begin position="255"/>
        <end position="264"/>
    </location>
</feature>